<proteinExistence type="predicted"/>
<dbReference type="AlphaFoldDB" id="A0AA39F467"/>
<feature type="region of interest" description="Disordered" evidence="1">
    <location>
        <begin position="1"/>
        <end position="25"/>
    </location>
</feature>
<evidence type="ECO:0000313" key="2">
    <source>
        <dbReference type="EMBL" id="KAK0162583.1"/>
    </source>
</evidence>
<dbReference type="EMBL" id="JAQQBR010001833">
    <property type="protein sequence ID" value="KAK0162583.1"/>
    <property type="molecule type" value="Genomic_DNA"/>
</dbReference>
<gene>
    <name evidence="2" type="ORF">PV327_006350</name>
</gene>
<evidence type="ECO:0000256" key="1">
    <source>
        <dbReference type="SAM" id="MobiDB-lite"/>
    </source>
</evidence>
<evidence type="ECO:0000313" key="3">
    <source>
        <dbReference type="Proteomes" id="UP001168972"/>
    </source>
</evidence>
<reference evidence="2" key="2">
    <citation type="submission" date="2023-03" db="EMBL/GenBank/DDBJ databases">
        <authorList>
            <person name="Inwood S.N."/>
            <person name="Skelly J.G."/>
            <person name="Guhlin J."/>
            <person name="Harrop T.W.R."/>
            <person name="Goldson S.G."/>
            <person name="Dearden P.K."/>
        </authorList>
    </citation>
    <scope>NUCLEOTIDE SEQUENCE</scope>
    <source>
        <strain evidence="2">Lincoln</strain>
        <tissue evidence="2">Whole body</tissue>
    </source>
</reference>
<name>A0AA39F467_MICHY</name>
<sequence length="259" mass="29163">MNSRISEEDVKAHASQKDDDKKDPKSTELDNLMICKLKKLKTCTELNDDTLNLWADTFNLRKQSKLSSTELFKSYHLLEPPTGAKLILQDFASTAAEINANAFVEKWPKLCLQIISIATKQKRKSLHIISQYKENFNATNASTINITEIESTIANYNSRMLKYGLNTQPYIIAVGPADKLIAAYCIIDGKKYLFNYVTLAVNFPWKAIIALDLEYSTFNDVSSLIQNSNVPNVCDILHLLKDTVESGNTDNDNNTSKNN</sequence>
<dbReference type="Proteomes" id="UP001168972">
    <property type="component" value="Unassembled WGS sequence"/>
</dbReference>
<protein>
    <submittedName>
        <fullName evidence="2">Uncharacterized protein</fullName>
    </submittedName>
</protein>
<reference evidence="2" key="1">
    <citation type="journal article" date="2023" name="bioRxiv">
        <title>Scaffold-level genome assemblies of two parasitoid biocontrol wasps reveal the parthenogenesis mechanism and an associated novel virus.</title>
        <authorList>
            <person name="Inwood S."/>
            <person name="Skelly J."/>
            <person name="Guhlin J."/>
            <person name="Harrop T."/>
            <person name="Goldson S."/>
            <person name="Dearden P."/>
        </authorList>
    </citation>
    <scope>NUCLEOTIDE SEQUENCE</scope>
    <source>
        <strain evidence="2">Lincoln</strain>
        <tissue evidence="2">Whole body</tissue>
    </source>
</reference>
<comment type="caution">
    <text evidence="2">The sequence shown here is derived from an EMBL/GenBank/DDBJ whole genome shotgun (WGS) entry which is preliminary data.</text>
</comment>
<keyword evidence="3" id="KW-1185">Reference proteome</keyword>
<organism evidence="2 3">
    <name type="scientific">Microctonus hyperodae</name>
    <name type="common">Parasitoid wasp</name>
    <dbReference type="NCBI Taxonomy" id="165561"/>
    <lineage>
        <taxon>Eukaryota</taxon>
        <taxon>Metazoa</taxon>
        <taxon>Ecdysozoa</taxon>
        <taxon>Arthropoda</taxon>
        <taxon>Hexapoda</taxon>
        <taxon>Insecta</taxon>
        <taxon>Pterygota</taxon>
        <taxon>Neoptera</taxon>
        <taxon>Endopterygota</taxon>
        <taxon>Hymenoptera</taxon>
        <taxon>Apocrita</taxon>
        <taxon>Ichneumonoidea</taxon>
        <taxon>Braconidae</taxon>
        <taxon>Euphorinae</taxon>
        <taxon>Microctonus</taxon>
    </lineage>
</organism>
<accession>A0AA39F467</accession>